<proteinExistence type="predicted"/>
<keyword evidence="1" id="KW-1185">Reference proteome</keyword>
<dbReference type="Proteomes" id="UP000050741">
    <property type="component" value="Unassembled WGS sequence"/>
</dbReference>
<reference evidence="1" key="1">
    <citation type="submission" date="2013-12" db="EMBL/GenBank/DDBJ databases">
        <authorList>
            <person name="Aslett M."/>
        </authorList>
    </citation>
    <scope>NUCLEOTIDE SEQUENCE [LARGE SCALE GENOMIC DNA]</scope>
    <source>
        <strain evidence="1">Lindley</strain>
    </source>
</reference>
<reference evidence="1" key="2">
    <citation type="submission" date="2014-05" db="EMBL/GenBank/DDBJ databases">
        <title>The genome and life-stage specific transcriptomes of Globodera pallida elucidate key aspects of plant parasitism by a cyst nematode.</title>
        <authorList>
            <person name="Cotton J.A."/>
            <person name="Lilley C.J."/>
            <person name="Jones L.M."/>
            <person name="Kikuchi T."/>
            <person name="Reid A.J."/>
            <person name="Thorpe P."/>
            <person name="Tsai I.J."/>
            <person name="Beasley H."/>
            <person name="Blok V."/>
            <person name="Cock P.J.A."/>
            <person name="Van den Akker S.E."/>
            <person name="Holroyd N."/>
            <person name="Hunt M."/>
            <person name="Mantelin S."/>
            <person name="Naghra H."/>
            <person name="Pain A."/>
            <person name="Palomares-Rius J.E."/>
            <person name="Zarowiecki M."/>
            <person name="Berriman M."/>
            <person name="Jones J.T."/>
            <person name="Urwin P.E."/>
        </authorList>
    </citation>
    <scope>NUCLEOTIDE SEQUENCE [LARGE SCALE GENOMIC DNA]</scope>
    <source>
        <strain evidence="1">Lindley</strain>
    </source>
</reference>
<evidence type="ECO:0000313" key="1">
    <source>
        <dbReference type="Proteomes" id="UP000050741"/>
    </source>
</evidence>
<protein>
    <submittedName>
        <fullName evidence="2">Secreted protein</fullName>
    </submittedName>
</protein>
<evidence type="ECO:0000313" key="2">
    <source>
        <dbReference type="WBParaSite" id="GPLIN_000466700"/>
    </source>
</evidence>
<reference evidence="2" key="3">
    <citation type="submission" date="2016-06" db="UniProtKB">
        <authorList>
            <consortium name="WormBaseParasite"/>
        </authorList>
    </citation>
    <scope>IDENTIFICATION</scope>
</reference>
<accession>A0A183BVM9</accession>
<dbReference type="AlphaFoldDB" id="A0A183BVM9"/>
<name>A0A183BVM9_GLOPA</name>
<sequence>MSIVEVSFVLVTYHMCAFTHHSRHACQRASLVALLPHQWHPHAHFPRDGFYSTDEHRQGFEEKHDNPMLERSALSREDNAGSCNFTSIFIEFDVIIGFETWKVTTGRFCAALTNQAQITADECTSLFNAFHNCAYTTTLKLIAEDIFCALHNGPNDLRLL</sequence>
<dbReference type="WBParaSite" id="GPLIN_000466700">
    <property type="protein sequence ID" value="GPLIN_000466700"/>
    <property type="gene ID" value="GPLIN_000466700"/>
</dbReference>
<organism evidence="1 2">
    <name type="scientific">Globodera pallida</name>
    <name type="common">Potato cyst nematode worm</name>
    <name type="synonym">Heterodera pallida</name>
    <dbReference type="NCBI Taxonomy" id="36090"/>
    <lineage>
        <taxon>Eukaryota</taxon>
        <taxon>Metazoa</taxon>
        <taxon>Ecdysozoa</taxon>
        <taxon>Nematoda</taxon>
        <taxon>Chromadorea</taxon>
        <taxon>Rhabditida</taxon>
        <taxon>Tylenchina</taxon>
        <taxon>Tylenchomorpha</taxon>
        <taxon>Tylenchoidea</taxon>
        <taxon>Heteroderidae</taxon>
        <taxon>Heteroderinae</taxon>
        <taxon>Globodera</taxon>
    </lineage>
</organism>